<dbReference type="PANTHER" id="PTHR36835">
    <property type="entry name" value="CYTOCHROME BO(3) UBIQUINOL OXIDASE SUBUNIT 4"/>
    <property type="match status" value="1"/>
</dbReference>
<dbReference type="InterPro" id="IPR005171">
    <property type="entry name" value="Cyt_c_oxidase_su4_prok"/>
</dbReference>
<dbReference type="AlphaFoldDB" id="A0A3A1R2N2"/>
<keyword evidence="6 9" id="KW-1133">Transmembrane helix</keyword>
<evidence type="ECO:0000256" key="6">
    <source>
        <dbReference type="ARBA" id="ARBA00022989"/>
    </source>
</evidence>
<keyword evidence="4 9" id="KW-1003">Cell membrane</keyword>
<dbReference type="InterPro" id="IPR014250">
    <property type="entry name" value="QoxD"/>
</dbReference>
<name>A0A3A1R2N2_9BACI</name>
<comment type="catalytic activity">
    <reaction evidence="1 9">
        <text>2 a quinol + O2 = 2 a quinone + 2 H2O</text>
        <dbReference type="Rhea" id="RHEA:55376"/>
        <dbReference type="ChEBI" id="CHEBI:15377"/>
        <dbReference type="ChEBI" id="CHEBI:15379"/>
        <dbReference type="ChEBI" id="CHEBI:24646"/>
        <dbReference type="ChEBI" id="CHEBI:132124"/>
    </reaction>
</comment>
<accession>A0A3A1R2N2</accession>
<evidence type="ECO:0000256" key="7">
    <source>
        <dbReference type="ARBA" id="ARBA00023002"/>
    </source>
</evidence>
<dbReference type="GO" id="GO:0005886">
    <property type="term" value="C:plasma membrane"/>
    <property type="evidence" value="ECO:0007669"/>
    <property type="project" value="UniProtKB-SubCell"/>
</dbReference>
<comment type="subcellular location">
    <subcellularLocation>
        <location evidence="2 9">Cell membrane</location>
        <topology evidence="2 9">Multi-pass membrane protein</topology>
    </subcellularLocation>
</comment>
<proteinExistence type="inferred from homology"/>
<keyword evidence="11" id="KW-1185">Reference proteome</keyword>
<dbReference type="NCBIfam" id="TIGR02901">
    <property type="entry name" value="QoxD"/>
    <property type="match status" value="1"/>
</dbReference>
<evidence type="ECO:0000313" key="11">
    <source>
        <dbReference type="Proteomes" id="UP000265801"/>
    </source>
</evidence>
<evidence type="ECO:0000313" key="10">
    <source>
        <dbReference type="EMBL" id="RIW35345.1"/>
    </source>
</evidence>
<dbReference type="EMBL" id="QXIR01000008">
    <property type="protein sequence ID" value="RIW35345.1"/>
    <property type="molecule type" value="Genomic_DNA"/>
</dbReference>
<evidence type="ECO:0000256" key="8">
    <source>
        <dbReference type="ARBA" id="ARBA00023136"/>
    </source>
</evidence>
<sequence>MEKSTKRYPISHVVGFIMSLVLTFAAAWAALKTSLSFTVIMWVIGSLAIVQAGLQLFMFMHVNEGEDGKVQIINIAYAVFCAAVIVIGSIWVLTSGHAAH</sequence>
<feature type="transmembrane region" description="Helical" evidence="9">
    <location>
        <begin position="12"/>
        <end position="31"/>
    </location>
</feature>
<dbReference type="GO" id="GO:0015990">
    <property type="term" value="P:electron transport coupled proton transport"/>
    <property type="evidence" value="ECO:0007669"/>
    <property type="project" value="TreeGrafter"/>
</dbReference>
<dbReference type="GO" id="GO:0042773">
    <property type="term" value="P:ATP synthesis coupled electron transport"/>
    <property type="evidence" value="ECO:0007669"/>
    <property type="project" value="UniProtKB-UniRule"/>
</dbReference>
<organism evidence="10 11">
    <name type="scientific">Bacillus salacetis</name>
    <dbReference type="NCBI Taxonomy" id="2315464"/>
    <lineage>
        <taxon>Bacteria</taxon>
        <taxon>Bacillati</taxon>
        <taxon>Bacillota</taxon>
        <taxon>Bacilli</taxon>
        <taxon>Bacillales</taxon>
        <taxon>Bacillaceae</taxon>
        <taxon>Bacillus</taxon>
    </lineage>
</organism>
<dbReference type="OrthoDB" id="2361460at2"/>
<evidence type="ECO:0000256" key="4">
    <source>
        <dbReference type="ARBA" id="ARBA00022475"/>
    </source>
</evidence>
<keyword evidence="7 9" id="KW-0560">Oxidoreductase</keyword>
<dbReference type="GO" id="GO:0016682">
    <property type="term" value="F:oxidoreductase activity, acting on diphenols and related substances as donors, oxygen as acceptor"/>
    <property type="evidence" value="ECO:0007669"/>
    <property type="project" value="UniProtKB-UniRule"/>
</dbReference>
<protein>
    <recommendedName>
        <fullName evidence="9">Quinol oxidase subunit 4</fullName>
        <ecNumber evidence="9">1.10.3.-</ecNumber>
    </recommendedName>
</protein>
<keyword evidence="5 9" id="KW-0812">Transmembrane</keyword>
<dbReference type="GO" id="GO:0009319">
    <property type="term" value="C:cytochrome o ubiquinol oxidase complex"/>
    <property type="evidence" value="ECO:0007669"/>
    <property type="project" value="TreeGrafter"/>
</dbReference>
<dbReference type="GO" id="GO:0009486">
    <property type="term" value="F:cytochrome bo3 ubiquinol oxidase activity"/>
    <property type="evidence" value="ECO:0007669"/>
    <property type="project" value="TreeGrafter"/>
</dbReference>
<dbReference type="PANTHER" id="PTHR36835:SF1">
    <property type="entry name" value="CYTOCHROME BO(3) UBIQUINOL OXIDASE SUBUNIT 4"/>
    <property type="match status" value="1"/>
</dbReference>
<feature type="transmembrane region" description="Helical" evidence="9">
    <location>
        <begin position="72"/>
        <end position="93"/>
    </location>
</feature>
<evidence type="ECO:0000256" key="5">
    <source>
        <dbReference type="ARBA" id="ARBA00022692"/>
    </source>
</evidence>
<dbReference type="GO" id="GO:0019646">
    <property type="term" value="P:aerobic electron transport chain"/>
    <property type="evidence" value="ECO:0007669"/>
    <property type="project" value="TreeGrafter"/>
</dbReference>
<dbReference type="Pfam" id="PF03626">
    <property type="entry name" value="COX4_pro"/>
    <property type="match status" value="1"/>
</dbReference>
<evidence type="ECO:0000256" key="9">
    <source>
        <dbReference type="RuleBase" id="RU367153"/>
    </source>
</evidence>
<dbReference type="GO" id="GO:0015078">
    <property type="term" value="F:proton transmembrane transporter activity"/>
    <property type="evidence" value="ECO:0007669"/>
    <property type="project" value="TreeGrafter"/>
</dbReference>
<comment type="caution">
    <text evidence="10">The sequence shown here is derived from an EMBL/GenBank/DDBJ whole genome shotgun (WGS) entry which is preliminary data.</text>
</comment>
<dbReference type="InterPro" id="IPR050968">
    <property type="entry name" value="Cytochrome_c_oxidase_bac_sub4"/>
</dbReference>
<gene>
    <name evidence="10" type="primary">qoxD</name>
    <name evidence="10" type="ORF">D3H55_08085</name>
</gene>
<dbReference type="Proteomes" id="UP000265801">
    <property type="component" value="Unassembled WGS sequence"/>
</dbReference>
<dbReference type="EC" id="1.10.3.-" evidence="9"/>
<evidence type="ECO:0000256" key="2">
    <source>
        <dbReference type="ARBA" id="ARBA00004651"/>
    </source>
</evidence>
<keyword evidence="8 9" id="KW-0472">Membrane</keyword>
<comment type="similarity">
    <text evidence="3 9">Belongs to the cytochrome c oxidase bacterial subunit 4 family.</text>
</comment>
<evidence type="ECO:0000256" key="3">
    <source>
        <dbReference type="ARBA" id="ARBA00008079"/>
    </source>
</evidence>
<evidence type="ECO:0000256" key="1">
    <source>
        <dbReference type="ARBA" id="ARBA00000725"/>
    </source>
</evidence>
<dbReference type="RefSeq" id="WP_119546390.1">
    <property type="nucleotide sequence ID" value="NZ_QXIR01000008.1"/>
</dbReference>
<reference evidence="10 11" key="1">
    <citation type="submission" date="2018-09" db="EMBL/GenBank/DDBJ databases">
        <title>Bacillus saliacetes sp. nov., isolated from Thai shrimp paste (Ka-pi).</title>
        <authorList>
            <person name="Daroonpunt R."/>
            <person name="Tanasupawat S."/>
            <person name="Yiamsombut S."/>
        </authorList>
    </citation>
    <scope>NUCLEOTIDE SEQUENCE [LARGE SCALE GENOMIC DNA]</scope>
    <source>
        <strain evidence="10 11">SKP7-4</strain>
    </source>
</reference>
<comment type="function">
    <text evidence="9">Catalyzes quinol oxidation with the concomitant reduction of oxygen to water.</text>
</comment>
<feature type="transmembrane region" description="Helical" evidence="9">
    <location>
        <begin position="37"/>
        <end position="60"/>
    </location>
</feature>